<keyword evidence="4" id="KW-1185">Reference proteome</keyword>
<evidence type="ECO:0000256" key="1">
    <source>
        <dbReference type="SAM" id="MobiDB-lite"/>
    </source>
</evidence>
<keyword evidence="2" id="KW-0732">Signal</keyword>
<accession>A0AAD5RRX6</accession>
<dbReference type="EMBL" id="JAKWBI020000115">
    <property type="protein sequence ID" value="KAJ2902347.1"/>
    <property type="molecule type" value="Genomic_DNA"/>
</dbReference>
<reference evidence="3" key="1">
    <citation type="submission" date="2022-07" db="EMBL/GenBank/DDBJ databases">
        <title>Draft genome sequence of Zalerion maritima ATCC 34329, a (micro)plastics degrading marine fungus.</title>
        <authorList>
            <person name="Paco A."/>
            <person name="Goncalves M.F.M."/>
            <person name="Rocha-Santos T.A.P."/>
            <person name="Alves A."/>
        </authorList>
    </citation>
    <scope>NUCLEOTIDE SEQUENCE</scope>
    <source>
        <strain evidence="3">ATCC 34329</strain>
    </source>
</reference>
<keyword evidence="3" id="KW-0687">Ribonucleoprotein</keyword>
<dbReference type="AlphaFoldDB" id="A0AAD5RRX6"/>
<dbReference type="InterPro" id="IPR053216">
    <property type="entry name" value="Appressorial_penetr-assoc"/>
</dbReference>
<comment type="caution">
    <text evidence="3">The sequence shown here is derived from an EMBL/GenBank/DDBJ whole genome shotgun (WGS) entry which is preliminary data.</text>
</comment>
<feature type="chain" id="PRO_5042229709" evidence="2">
    <location>
        <begin position="20"/>
        <end position="285"/>
    </location>
</feature>
<feature type="signal peptide" evidence="2">
    <location>
        <begin position="1"/>
        <end position="19"/>
    </location>
</feature>
<dbReference type="PANTHER" id="PTHR34587">
    <property type="entry name" value="VWFA DOMAIN-CONTAINING PROTEIN"/>
    <property type="match status" value="1"/>
</dbReference>
<proteinExistence type="predicted"/>
<feature type="compositionally biased region" description="Low complexity" evidence="1">
    <location>
        <begin position="42"/>
        <end position="64"/>
    </location>
</feature>
<dbReference type="PANTHER" id="PTHR34587:SF2">
    <property type="entry name" value="G-PROTEIN COUPLED RECEPTORS FAMILY 1 PROFILE DOMAIN-CONTAINING PROTEIN"/>
    <property type="match status" value="1"/>
</dbReference>
<keyword evidence="3" id="KW-0689">Ribosomal protein</keyword>
<sequence length="285" mass="29776">MMSKNLLLIFLAAISVTEASTIHPSPRLAARQFGGGGGGRNGSNNNNNDNNDNSNNNNNNNDNGNGAGGGQQLCLNQDSVQSASSQTGQGGNNVAEGQVASQTDDANFINFCSGQTVTNGLQIQEGSCNGIVMGDIPSTTRMTSIVLLSPQHDDVIPENQDFDIELQTANLEAGSFTNPQETYYSAPQQLSGQGTIIGHVHVTVQDLGDSMNPQNPLDASQFAFFKGINDNGNGQGLLTASVEGGLPAGNYRVCTIAAAMNHQSVLMPVAQRGAQDDCSKFRVGN</sequence>
<gene>
    <name evidence="3" type="ORF">MKZ38_000664</name>
</gene>
<evidence type="ECO:0000313" key="4">
    <source>
        <dbReference type="Proteomes" id="UP001201980"/>
    </source>
</evidence>
<name>A0AAD5RRX6_9PEZI</name>
<dbReference type="GO" id="GO:0005840">
    <property type="term" value="C:ribosome"/>
    <property type="evidence" value="ECO:0007669"/>
    <property type="project" value="UniProtKB-KW"/>
</dbReference>
<protein>
    <submittedName>
        <fullName evidence="3">Ribosomal protein s17 protein</fullName>
    </submittedName>
</protein>
<evidence type="ECO:0000256" key="2">
    <source>
        <dbReference type="SAM" id="SignalP"/>
    </source>
</evidence>
<feature type="region of interest" description="Disordered" evidence="1">
    <location>
        <begin position="27"/>
        <end position="73"/>
    </location>
</feature>
<evidence type="ECO:0000313" key="3">
    <source>
        <dbReference type="EMBL" id="KAJ2902347.1"/>
    </source>
</evidence>
<organism evidence="3 4">
    <name type="scientific">Zalerion maritima</name>
    <dbReference type="NCBI Taxonomy" id="339359"/>
    <lineage>
        <taxon>Eukaryota</taxon>
        <taxon>Fungi</taxon>
        <taxon>Dikarya</taxon>
        <taxon>Ascomycota</taxon>
        <taxon>Pezizomycotina</taxon>
        <taxon>Sordariomycetes</taxon>
        <taxon>Lulworthiomycetidae</taxon>
        <taxon>Lulworthiales</taxon>
        <taxon>Lulworthiaceae</taxon>
        <taxon>Zalerion</taxon>
    </lineage>
</organism>
<dbReference type="Proteomes" id="UP001201980">
    <property type="component" value="Unassembled WGS sequence"/>
</dbReference>